<dbReference type="Gramene" id="KVH97846">
    <property type="protein sequence ID" value="KVH97846"/>
    <property type="gene ID" value="Ccrd_000061"/>
</dbReference>
<organism evidence="1 2">
    <name type="scientific">Cynara cardunculus var. scolymus</name>
    <name type="common">Globe artichoke</name>
    <name type="synonym">Cynara scolymus</name>
    <dbReference type="NCBI Taxonomy" id="59895"/>
    <lineage>
        <taxon>Eukaryota</taxon>
        <taxon>Viridiplantae</taxon>
        <taxon>Streptophyta</taxon>
        <taxon>Embryophyta</taxon>
        <taxon>Tracheophyta</taxon>
        <taxon>Spermatophyta</taxon>
        <taxon>Magnoliopsida</taxon>
        <taxon>eudicotyledons</taxon>
        <taxon>Gunneridae</taxon>
        <taxon>Pentapetalae</taxon>
        <taxon>asterids</taxon>
        <taxon>campanulids</taxon>
        <taxon>Asterales</taxon>
        <taxon>Asteraceae</taxon>
        <taxon>Carduoideae</taxon>
        <taxon>Cardueae</taxon>
        <taxon>Carduinae</taxon>
        <taxon>Cynara</taxon>
    </lineage>
</organism>
<gene>
    <name evidence="1" type="ORF">Ccrd_000061</name>
</gene>
<protein>
    <submittedName>
        <fullName evidence="1">Uncharacterized protein</fullName>
    </submittedName>
</protein>
<name>A0A103XW03_CYNCS</name>
<comment type="caution">
    <text evidence="1">The sequence shown here is derived from an EMBL/GenBank/DDBJ whole genome shotgun (WGS) entry which is preliminary data.</text>
</comment>
<proteinExistence type="predicted"/>
<keyword evidence="2" id="KW-1185">Reference proteome</keyword>
<accession>A0A103XW03</accession>
<dbReference type="EMBL" id="LEKV01003817">
    <property type="protein sequence ID" value="KVH97846.1"/>
    <property type="molecule type" value="Genomic_DNA"/>
</dbReference>
<reference evidence="1 2" key="1">
    <citation type="journal article" date="2016" name="Sci. Rep.">
        <title>The genome sequence of the outbreeding globe artichoke constructed de novo incorporating a phase-aware low-pass sequencing strategy of F1 progeny.</title>
        <authorList>
            <person name="Scaglione D."/>
            <person name="Reyes-Chin-Wo S."/>
            <person name="Acquadro A."/>
            <person name="Froenicke L."/>
            <person name="Portis E."/>
            <person name="Beitel C."/>
            <person name="Tirone M."/>
            <person name="Mauro R."/>
            <person name="Lo Monaco A."/>
            <person name="Mauromicale G."/>
            <person name="Faccioli P."/>
            <person name="Cattivelli L."/>
            <person name="Rieseberg L."/>
            <person name="Michelmore R."/>
            <person name="Lanteri S."/>
        </authorList>
    </citation>
    <scope>NUCLEOTIDE SEQUENCE [LARGE SCALE GENOMIC DNA]</scope>
    <source>
        <strain evidence="1">2C</strain>
    </source>
</reference>
<sequence>MELIQFLTFHCCLTISGDPNYINPLGVSRSPVLAYETCIIIQTNNGNVILRAEIKDGQYVFDIPTVACSIGIQTSAVSNQLQILKLKGEITYELKDPAYCYMIINFPKDICSLAADLAKWCAK</sequence>
<evidence type="ECO:0000313" key="2">
    <source>
        <dbReference type="Proteomes" id="UP000243975"/>
    </source>
</evidence>
<evidence type="ECO:0000313" key="1">
    <source>
        <dbReference type="EMBL" id="KVH97846.1"/>
    </source>
</evidence>
<dbReference type="STRING" id="59895.A0A103XW03"/>
<dbReference type="AlphaFoldDB" id="A0A103XW03"/>
<dbReference type="Proteomes" id="UP000243975">
    <property type="component" value="Unassembled WGS sequence"/>
</dbReference>